<accession>A0ABP5GFY7</accession>
<protein>
    <recommendedName>
        <fullName evidence="1">non-specific serine/threonine protein kinase</fullName>
        <ecNumber evidence="1">2.7.11.1</ecNumber>
    </recommendedName>
</protein>
<organism evidence="11 12">
    <name type="scientific">Catenulispora yoronensis</name>
    <dbReference type="NCBI Taxonomy" id="450799"/>
    <lineage>
        <taxon>Bacteria</taxon>
        <taxon>Bacillati</taxon>
        <taxon>Actinomycetota</taxon>
        <taxon>Actinomycetes</taxon>
        <taxon>Catenulisporales</taxon>
        <taxon>Catenulisporaceae</taxon>
        <taxon>Catenulispora</taxon>
    </lineage>
</organism>
<keyword evidence="9" id="KW-0812">Transmembrane</keyword>
<feature type="region of interest" description="Disordered" evidence="8">
    <location>
        <begin position="1"/>
        <end position="35"/>
    </location>
</feature>
<dbReference type="CDD" id="cd14014">
    <property type="entry name" value="STKc_PknB_like"/>
    <property type="match status" value="1"/>
</dbReference>
<keyword evidence="6 7" id="KW-0067">ATP-binding</keyword>
<dbReference type="InterPro" id="IPR011009">
    <property type="entry name" value="Kinase-like_dom_sf"/>
</dbReference>
<evidence type="ECO:0000256" key="8">
    <source>
        <dbReference type="SAM" id="MobiDB-lite"/>
    </source>
</evidence>
<dbReference type="Gene3D" id="1.10.510.10">
    <property type="entry name" value="Transferase(Phosphotransferase) domain 1"/>
    <property type="match status" value="1"/>
</dbReference>
<reference evidence="12" key="1">
    <citation type="journal article" date="2019" name="Int. J. Syst. Evol. Microbiol.">
        <title>The Global Catalogue of Microorganisms (GCM) 10K type strain sequencing project: providing services to taxonomists for standard genome sequencing and annotation.</title>
        <authorList>
            <consortium name="The Broad Institute Genomics Platform"/>
            <consortium name="The Broad Institute Genome Sequencing Center for Infectious Disease"/>
            <person name="Wu L."/>
            <person name="Ma J."/>
        </authorList>
    </citation>
    <scope>NUCLEOTIDE SEQUENCE [LARGE SCALE GENOMIC DNA]</scope>
    <source>
        <strain evidence="12">JCM 16014</strain>
    </source>
</reference>
<name>A0ABP5GFY7_9ACTN</name>
<dbReference type="EMBL" id="BAAAQN010000037">
    <property type="protein sequence ID" value="GAA2044399.1"/>
    <property type="molecule type" value="Genomic_DNA"/>
</dbReference>
<dbReference type="InterPro" id="IPR000719">
    <property type="entry name" value="Prot_kinase_dom"/>
</dbReference>
<feature type="compositionally biased region" description="Basic and acidic residues" evidence="8">
    <location>
        <begin position="528"/>
        <end position="539"/>
    </location>
</feature>
<feature type="compositionally biased region" description="Low complexity" evidence="8">
    <location>
        <begin position="559"/>
        <end position="579"/>
    </location>
</feature>
<keyword evidence="3" id="KW-0808">Transferase</keyword>
<keyword evidence="9" id="KW-1133">Transmembrane helix</keyword>
<dbReference type="PANTHER" id="PTHR43289:SF6">
    <property type="entry name" value="SERINE_THREONINE-PROTEIN KINASE NEKL-3"/>
    <property type="match status" value="1"/>
</dbReference>
<dbReference type="SMART" id="SM00220">
    <property type="entry name" value="S_TKc"/>
    <property type="match status" value="1"/>
</dbReference>
<evidence type="ECO:0000256" key="4">
    <source>
        <dbReference type="ARBA" id="ARBA00022741"/>
    </source>
</evidence>
<evidence type="ECO:0000256" key="3">
    <source>
        <dbReference type="ARBA" id="ARBA00022679"/>
    </source>
</evidence>
<keyword evidence="9" id="KW-0472">Membrane</keyword>
<feature type="compositionally biased region" description="Basic and acidic residues" evidence="8">
    <location>
        <begin position="362"/>
        <end position="384"/>
    </location>
</feature>
<evidence type="ECO:0000256" key="7">
    <source>
        <dbReference type="PROSITE-ProRule" id="PRU10141"/>
    </source>
</evidence>
<feature type="compositionally biased region" description="Basic and acidic residues" evidence="8">
    <location>
        <begin position="309"/>
        <end position="320"/>
    </location>
</feature>
<comment type="caution">
    <text evidence="11">The sequence shown here is derived from an EMBL/GenBank/DDBJ whole genome shotgun (WGS) entry which is preliminary data.</text>
</comment>
<feature type="transmembrane region" description="Helical" evidence="9">
    <location>
        <begin position="680"/>
        <end position="701"/>
    </location>
</feature>
<dbReference type="InterPro" id="IPR008271">
    <property type="entry name" value="Ser/Thr_kinase_AS"/>
</dbReference>
<dbReference type="SUPFAM" id="SSF56112">
    <property type="entry name" value="Protein kinase-like (PK-like)"/>
    <property type="match status" value="1"/>
</dbReference>
<evidence type="ECO:0000256" key="5">
    <source>
        <dbReference type="ARBA" id="ARBA00022777"/>
    </source>
</evidence>
<feature type="binding site" evidence="7">
    <location>
        <position position="70"/>
    </location>
    <ligand>
        <name>ATP</name>
        <dbReference type="ChEBI" id="CHEBI:30616"/>
    </ligand>
</feature>
<dbReference type="PROSITE" id="PS00107">
    <property type="entry name" value="PROTEIN_KINASE_ATP"/>
    <property type="match status" value="1"/>
</dbReference>
<feature type="region of interest" description="Disordered" evidence="8">
    <location>
        <begin position="309"/>
        <end position="338"/>
    </location>
</feature>
<keyword evidence="2" id="KW-0723">Serine/threonine-protein kinase</keyword>
<feature type="compositionally biased region" description="Basic and acidic residues" evidence="8">
    <location>
        <begin position="1"/>
        <end position="13"/>
    </location>
</feature>
<dbReference type="EC" id="2.7.11.1" evidence="1"/>
<evidence type="ECO:0000313" key="11">
    <source>
        <dbReference type="EMBL" id="GAA2044399.1"/>
    </source>
</evidence>
<keyword evidence="12" id="KW-1185">Reference proteome</keyword>
<sequence length="704" mass="73044">MPGAENEARRGSAEKFGVPERPGSRPGSREHAGGELIADRYQLQTRLGRGGMGEVWSGRDLRLHRDVAVKLFYGGNGMSASDLPGWLRREGIAAAQIVHPNVAVLYDQGAHRDRIYLVLELVQGSTLADLMQQGRLPVRDALSYAAQVAEALAAAHAARVVHRDIKPQNVLITADGTAKVVDFGIAGFLADTRSWTIARFDDLVKGSGTPEYAAPEQVLGHNADARSDLYSLGTLLYAMIAGQIPFRADDFLAVMHRKATEDAPALPPGAGAPRTVVDLVAELLAREPEDRPASARDVATRLRAALERLATHDRKSRAEEESANEGAGDGDGEGAPGERIAALETGPALDEPWIVPPLEPVQVKEAEPPKAEQPKQAESTEKPKAPAKLKAQVAPTGQPADEDDASGPFSIIVPAAESERQSQAPSVESKSAPQTAGESRSQAPSAESKSAPQSAGERQSQAPSAKRESAPQTNTGPRSGGSGERQSPPIPVQQQQSAGSGEHGSQPSNAEGKSGPQAAGEQQSGSAEPRRAAEGRSAEGRSAPPSDGGRQQGSAESRPASGAKPSPGSKPPASGAPPAKKSPPAKKAAPAKKSAPKPPAWGASKEHVAPPETSAWEPLAETGATVLSAVAAVELRGRSLLPPPARSLLANPSGERYVPSIPVAGTLPEQAQSASSSRRGALIVLVIVLVVAAVGIGAIVLTSR</sequence>
<dbReference type="RefSeq" id="WP_344668556.1">
    <property type="nucleotide sequence ID" value="NZ_BAAAQN010000037.1"/>
</dbReference>
<evidence type="ECO:0000313" key="12">
    <source>
        <dbReference type="Proteomes" id="UP001500751"/>
    </source>
</evidence>
<feature type="domain" description="Protein kinase" evidence="10">
    <location>
        <begin position="41"/>
        <end position="306"/>
    </location>
</feature>
<evidence type="ECO:0000256" key="2">
    <source>
        <dbReference type="ARBA" id="ARBA00022527"/>
    </source>
</evidence>
<evidence type="ECO:0000256" key="1">
    <source>
        <dbReference type="ARBA" id="ARBA00012513"/>
    </source>
</evidence>
<dbReference type="Gene3D" id="3.30.200.20">
    <property type="entry name" value="Phosphorylase Kinase, domain 1"/>
    <property type="match status" value="1"/>
</dbReference>
<keyword evidence="4 7" id="KW-0547">Nucleotide-binding</keyword>
<proteinExistence type="predicted"/>
<feature type="region of interest" description="Disordered" evidence="8">
    <location>
        <begin position="362"/>
        <end position="610"/>
    </location>
</feature>
<dbReference type="InterPro" id="IPR017441">
    <property type="entry name" value="Protein_kinase_ATP_BS"/>
</dbReference>
<keyword evidence="5" id="KW-0418">Kinase</keyword>
<evidence type="ECO:0000259" key="10">
    <source>
        <dbReference type="PROSITE" id="PS50011"/>
    </source>
</evidence>
<gene>
    <name evidence="11" type="ORF">GCM10009839_54990</name>
</gene>
<evidence type="ECO:0000256" key="9">
    <source>
        <dbReference type="SAM" id="Phobius"/>
    </source>
</evidence>
<dbReference type="PROSITE" id="PS00108">
    <property type="entry name" value="PROTEIN_KINASE_ST"/>
    <property type="match status" value="1"/>
</dbReference>
<evidence type="ECO:0000256" key="6">
    <source>
        <dbReference type="ARBA" id="ARBA00022840"/>
    </source>
</evidence>
<feature type="compositionally biased region" description="Polar residues" evidence="8">
    <location>
        <begin position="421"/>
        <end position="463"/>
    </location>
</feature>
<dbReference type="PROSITE" id="PS50011">
    <property type="entry name" value="PROTEIN_KINASE_DOM"/>
    <property type="match status" value="1"/>
</dbReference>
<dbReference type="PANTHER" id="PTHR43289">
    <property type="entry name" value="MITOGEN-ACTIVATED PROTEIN KINASE KINASE KINASE 20-RELATED"/>
    <property type="match status" value="1"/>
</dbReference>
<dbReference type="Pfam" id="PF00069">
    <property type="entry name" value="Pkinase"/>
    <property type="match status" value="1"/>
</dbReference>
<dbReference type="Proteomes" id="UP001500751">
    <property type="component" value="Unassembled WGS sequence"/>
</dbReference>